<comment type="caution">
    <text evidence="3">The sequence shown here is derived from an EMBL/GenBank/DDBJ whole genome shotgun (WGS) entry which is preliminary data.</text>
</comment>
<feature type="region of interest" description="Disordered" evidence="1">
    <location>
        <begin position="1"/>
        <end position="28"/>
    </location>
</feature>
<accession>A0A813L9I5</accession>
<dbReference type="EMBL" id="CAJNNV010005407">
    <property type="protein sequence ID" value="CAE8592040.1"/>
    <property type="molecule type" value="Genomic_DNA"/>
</dbReference>
<evidence type="ECO:0000256" key="1">
    <source>
        <dbReference type="SAM" id="MobiDB-lite"/>
    </source>
</evidence>
<evidence type="ECO:0000313" key="4">
    <source>
        <dbReference type="Proteomes" id="UP000626109"/>
    </source>
</evidence>
<organism evidence="3 4">
    <name type="scientific">Polarella glacialis</name>
    <name type="common">Dinoflagellate</name>
    <dbReference type="NCBI Taxonomy" id="89957"/>
    <lineage>
        <taxon>Eukaryota</taxon>
        <taxon>Sar</taxon>
        <taxon>Alveolata</taxon>
        <taxon>Dinophyceae</taxon>
        <taxon>Suessiales</taxon>
        <taxon>Suessiaceae</taxon>
        <taxon>Polarella</taxon>
    </lineage>
</organism>
<dbReference type="AlphaFoldDB" id="A0A813L9I5"/>
<evidence type="ECO:0000313" key="5">
    <source>
        <dbReference type="Proteomes" id="UP000654075"/>
    </source>
</evidence>
<gene>
    <name evidence="2" type="ORF">PGLA1383_LOCUS10699</name>
    <name evidence="3" type="ORF">PGLA2088_LOCUS42418</name>
</gene>
<reference evidence="3" key="1">
    <citation type="submission" date="2021-02" db="EMBL/GenBank/DDBJ databases">
        <authorList>
            <person name="Dougan E. K."/>
            <person name="Rhodes N."/>
            <person name="Thang M."/>
            <person name="Chan C."/>
        </authorList>
    </citation>
    <scope>NUCLEOTIDE SEQUENCE</scope>
</reference>
<keyword evidence="5" id="KW-1185">Reference proteome</keyword>
<protein>
    <submittedName>
        <fullName evidence="3">Uncharacterized protein</fullName>
    </submittedName>
</protein>
<dbReference type="Proteomes" id="UP000654075">
    <property type="component" value="Unassembled WGS sequence"/>
</dbReference>
<evidence type="ECO:0000313" key="3">
    <source>
        <dbReference type="EMBL" id="CAE8722265.1"/>
    </source>
</evidence>
<evidence type="ECO:0000313" key="2">
    <source>
        <dbReference type="EMBL" id="CAE8592040.1"/>
    </source>
</evidence>
<dbReference type="Proteomes" id="UP000626109">
    <property type="component" value="Unassembled WGS sequence"/>
</dbReference>
<name>A0A813L9I5_POLGL</name>
<proteinExistence type="predicted"/>
<sequence>MGSGASAPLAAATTKEASADDLKAVPSAKSEVDRKKIQTALDSSSLSAPLVQRPITKGLDAKANQPRIVGYGPIAPRPDWLPKTGPGQKNVDPLCWCLSVAQWVFFIRKCVETCTWKKLAEIKGEYEITMYDICEKPWTEGTGCSIALLMNTAEQLPVEGMLSHAWAGSVVETYNCLQSMVNHFDVPLTAHFFLYLLLVSAARRGSGWALDLRPDRARAVCQDYRVEAQVWHVRAPHDRGGGLRSLVGGARGGCGHRRKA</sequence>
<dbReference type="EMBL" id="CAJNNW010034305">
    <property type="protein sequence ID" value="CAE8722265.1"/>
    <property type="molecule type" value="Genomic_DNA"/>
</dbReference>